<evidence type="ECO:0000259" key="4">
    <source>
        <dbReference type="Pfam" id="PF22725"/>
    </source>
</evidence>
<keyword evidence="6" id="KW-1185">Reference proteome</keyword>
<dbReference type="Pfam" id="PF22725">
    <property type="entry name" value="GFO_IDH_MocA_C3"/>
    <property type="match status" value="1"/>
</dbReference>
<dbReference type="SUPFAM" id="SSF51735">
    <property type="entry name" value="NAD(P)-binding Rossmann-fold domains"/>
    <property type="match status" value="1"/>
</dbReference>
<protein>
    <submittedName>
        <fullName evidence="5">Oxidoreductase family, NAD-binding Rossmann fold domain protein</fullName>
    </submittedName>
</protein>
<accession>A1R4Z0</accession>
<dbReference type="HOGENOM" id="CLU_023194_6_0_11"/>
<dbReference type="InterPro" id="IPR036291">
    <property type="entry name" value="NAD(P)-bd_dom_sf"/>
</dbReference>
<proteinExistence type="predicted"/>
<dbReference type="GO" id="GO:0000166">
    <property type="term" value="F:nucleotide binding"/>
    <property type="evidence" value="ECO:0007669"/>
    <property type="project" value="InterPro"/>
</dbReference>
<evidence type="ECO:0000256" key="1">
    <source>
        <dbReference type="ARBA" id="ARBA00023002"/>
    </source>
</evidence>
<dbReference type="RefSeq" id="WP_011774247.1">
    <property type="nucleotide sequence ID" value="NC_008711.1"/>
</dbReference>
<evidence type="ECO:0000259" key="3">
    <source>
        <dbReference type="Pfam" id="PF01408"/>
    </source>
</evidence>
<dbReference type="Gene3D" id="3.40.50.720">
    <property type="entry name" value="NAD(P)-binding Rossmann-like Domain"/>
    <property type="match status" value="1"/>
</dbReference>
<organism evidence="5 6">
    <name type="scientific">Paenarthrobacter aurescens (strain TC1)</name>
    <dbReference type="NCBI Taxonomy" id="290340"/>
    <lineage>
        <taxon>Bacteria</taxon>
        <taxon>Bacillati</taxon>
        <taxon>Actinomycetota</taxon>
        <taxon>Actinomycetes</taxon>
        <taxon>Micrococcales</taxon>
        <taxon>Micrococcaceae</taxon>
        <taxon>Paenarthrobacter</taxon>
    </lineage>
</organism>
<name>A1R4Z0_PAEAT</name>
<dbReference type="eggNOG" id="COG0673">
    <property type="taxonomic scope" value="Bacteria"/>
</dbReference>
<dbReference type="EMBL" id="CP000474">
    <property type="protein sequence ID" value="ABM07970.1"/>
    <property type="molecule type" value="Genomic_DNA"/>
</dbReference>
<feature type="domain" description="Gfo/Idh/MocA-like oxidoreductase N-terminal" evidence="3">
    <location>
        <begin position="11"/>
        <end position="126"/>
    </location>
</feature>
<dbReference type="GO" id="GO:0016491">
    <property type="term" value="F:oxidoreductase activity"/>
    <property type="evidence" value="ECO:0007669"/>
    <property type="project" value="UniProtKB-KW"/>
</dbReference>
<dbReference type="Gene3D" id="3.30.360.10">
    <property type="entry name" value="Dihydrodipicolinate Reductase, domain 2"/>
    <property type="match status" value="1"/>
</dbReference>
<sequence length="376" mass="38585">MGVSITPAKPLNVGVIGCGAIIAQYLSNFRRLDPINLVAVADLDPARAQAVTDSYDGVRALSVDELLAADDVDLVLNLTIPAAHADIALKAIAAGKSVYGEKPLAATTAEAREVLAAAAAAGVVVGCAPDTVLGTGIQTARKAIDDGLIGAPVSATATMATPGHERWHPNPDFYYQPGGGPLLDMGPYYVSALVTLLGPVVSVVGAASHTRSQRTIGSGPREGQVVPVDIDSHVTGVLVHESGALSTLFMSFDAVKTKSPNIEIHGEKGSLIVPDPNHFDGDVQLFALGAEDWETLPVSAGYVDSGRGFGIADLAATPPGQEPRAGGRLAFHALDIMESVLESAKSGQAVAIKSTASRPAGVELVELTEVSTPVRA</sequence>
<keyword evidence="2" id="KW-0520">NAD</keyword>
<dbReference type="PANTHER" id="PTHR43818">
    <property type="entry name" value="BCDNA.GH03377"/>
    <property type="match status" value="1"/>
</dbReference>
<dbReference type="STRING" id="290340.AAur_1535"/>
<feature type="domain" description="GFO/IDH/MocA-like oxidoreductase" evidence="4">
    <location>
        <begin position="137"/>
        <end position="271"/>
    </location>
</feature>
<dbReference type="InterPro" id="IPR000683">
    <property type="entry name" value="Gfo/Idh/MocA-like_OxRdtase_N"/>
</dbReference>
<keyword evidence="1" id="KW-0560">Oxidoreductase</keyword>
<dbReference type="InterPro" id="IPR055170">
    <property type="entry name" value="GFO_IDH_MocA-like_dom"/>
</dbReference>
<dbReference type="PANTHER" id="PTHR43818:SF11">
    <property type="entry name" value="BCDNA.GH03377"/>
    <property type="match status" value="1"/>
</dbReference>
<gene>
    <name evidence="5" type="ordered locus">AAur_1535</name>
</gene>
<dbReference type="OrthoDB" id="9776544at2"/>
<evidence type="ECO:0000313" key="5">
    <source>
        <dbReference type="EMBL" id="ABM07970.1"/>
    </source>
</evidence>
<dbReference type="InterPro" id="IPR050463">
    <property type="entry name" value="Gfo/Idh/MocA_oxidrdct_glycsds"/>
</dbReference>
<reference evidence="5 6" key="1">
    <citation type="journal article" date="2006" name="PLoS Genet.">
        <title>Secrets of soil survival revealed by the genome sequence of Arthrobacter aurescens TC1.</title>
        <authorList>
            <person name="Mongodin E.F."/>
            <person name="Shapir N."/>
            <person name="Daugherty S.C."/>
            <person name="DeBoy R.T."/>
            <person name="Emerson J.B."/>
            <person name="Shvartzbeyn A."/>
            <person name="Radune D."/>
            <person name="Vamathevan J."/>
            <person name="Riggs F."/>
            <person name="Grinberg V."/>
            <person name="Khouri H."/>
            <person name="Wackett L.P."/>
            <person name="Nelson K.E."/>
            <person name="Sadowsky M.J."/>
        </authorList>
    </citation>
    <scope>NUCLEOTIDE SEQUENCE [LARGE SCALE GENOMIC DNA]</scope>
    <source>
        <strain evidence="5 6">TC1</strain>
    </source>
</reference>
<dbReference type="AlphaFoldDB" id="A1R4Z0"/>
<dbReference type="SUPFAM" id="SSF55347">
    <property type="entry name" value="Glyceraldehyde-3-phosphate dehydrogenase-like, C-terminal domain"/>
    <property type="match status" value="1"/>
</dbReference>
<evidence type="ECO:0000313" key="6">
    <source>
        <dbReference type="Proteomes" id="UP000000637"/>
    </source>
</evidence>
<dbReference type="KEGG" id="aau:AAur_1535"/>
<dbReference type="Pfam" id="PF01408">
    <property type="entry name" value="GFO_IDH_MocA"/>
    <property type="match status" value="1"/>
</dbReference>
<evidence type="ECO:0000256" key="2">
    <source>
        <dbReference type="ARBA" id="ARBA00023027"/>
    </source>
</evidence>
<dbReference type="Proteomes" id="UP000000637">
    <property type="component" value="Chromosome"/>
</dbReference>